<evidence type="ECO:0000313" key="1">
    <source>
        <dbReference type="EMBL" id="KAJ0176177.1"/>
    </source>
</evidence>
<gene>
    <name evidence="1" type="ORF">K1T71_008351</name>
</gene>
<dbReference type="EMBL" id="CM034400">
    <property type="protein sequence ID" value="KAJ0176177.1"/>
    <property type="molecule type" value="Genomic_DNA"/>
</dbReference>
<keyword evidence="2" id="KW-1185">Reference proteome</keyword>
<dbReference type="Proteomes" id="UP000824533">
    <property type="component" value="Linkage Group LG14"/>
</dbReference>
<accession>A0ACC1CX47</accession>
<proteinExistence type="predicted"/>
<comment type="caution">
    <text evidence="1">The sequence shown here is derived from an EMBL/GenBank/DDBJ whole genome shotgun (WGS) entry which is preliminary data.</text>
</comment>
<sequence length="85" mass="9817">MNTVMDQWNKRETMLITKYTAVLLESARSSEARNSALARSSEAAWSSSLDSLSSGRRPIRRRYFAYSTQDRCRILELDESYNSTE</sequence>
<organism evidence="1 2">
    <name type="scientific">Dendrolimus kikuchii</name>
    <dbReference type="NCBI Taxonomy" id="765133"/>
    <lineage>
        <taxon>Eukaryota</taxon>
        <taxon>Metazoa</taxon>
        <taxon>Ecdysozoa</taxon>
        <taxon>Arthropoda</taxon>
        <taxon>Hexapoda</taxon>
        <taxon>Insecta</taxon>
        <taxon>Pterygota</taxon>
        <taxon>Neoptera</taxon>
        <taxon>Endopterygota</taxon>
        <taxon>Lepidoptera</taxon>
        <taxon>Glossata</taxon>
        <taxon>Ditrysia</taxon>
        <taxon>Bombycoidea</taxon>
        <taxon>Lasiocampidae</taxon>
        <taxon>Dendrolimus</taxon>
    </lineage>
</organism>
<name>A0ACC1CX47_9NEOP</name>
<reference evidence="1 2" key="1">
    <citation type="journal article" date="2021" name="Front. Genet.">
        <title>Chromosome-Level Genome Assembly Reveals Significant Gene Expansion in the Toll and IMD Signaling Pathways of Dendrolimus kikuchii.</title>
        <authorList>
            <person name="Zhou J."/>
            <person name="Wu P."/>
            <person name="Xiong Z."/>
            <person name="Liu N."/>
            <person name="Zhao N."/>
            <person name="Ji M."/>
            <person name="Qiu Y."/>
            <person name="Yang B."/>
        </authorList>
    </citation>
    <scope>NUCLEOTIDE SEQUENCE [LARGE SCALE GENOMIC DNA]</scope>
    <source>
        <strain evidence="1">Ann1</strain>
    </source>
</reference>
<protein>
    <submittedName>
        <fullName evidence="1">Uncharacterized protein</fullName>
    </submittedName>
</protein>
<evidence type="ECO:0000313" key="2">
    <source>
        <dbReference type="Proteomes" id="UP000824533"/>
    </source>
</evidence>